<dbReference type="PROSITE" id="PS00584">
    <property type="entry name" value="PFKB_KINASES_2"/>
    <property type="match status" value="1"/>
</dbReference>
<dbReference type="InterPro" id="IPR011611">
    <property type="entry name" value="PfkB_dom"/>
</dbReference>
<comment type="similarity">
    <text evidence="1">Belongs to the carbohydrate kinase PfkB family.</text>
</comment>
<dbReference type="AlphaFoldDB" id="A0AAI8PRA7"/>
<evidence type="ECO:0000256" key="3">
    <source>
        <dbReference type="ARBA" id="ARBA00022741"/>
    </source>
</evidence>
<evidence type="ECO:0000256" key="1">
    <source>
        <dbReference type="ARBA" id="ARBA00010688"/>
    </source>
</evidence>
<dbReference type="GeneID" id="91285310"/>
<dbReference type="CDD" id="cd01167">
    <property type="entry name" value="bac_FRK"/>
    <property type="match status" value="1"/>
</dbReference>
<sequence length="346" mass="36683">MTDAAHVPGQPPAVTVIGEALIDLVQLDAPGDYRARPGGSPFNVAIGLARLGHRTALMARLADNTFGRLLRTHAAAEGVDLAYAPRAGEPTTLAVVSMDPQGRASYDFYLDHTADWQWTEAETALAPRDTAVLHFGSVASWTPPAEEHVHAVARRLRATRTTLISYDPNVRPALLGDPERGRQAVERGVAAAHLVKASREDVEWLYPDTPIEEIAARWLELGALLVVVTDGPEGAHVFRAGAESLSRPGRRVAVVDTVGAGDAFTAGLLGSLIRHRLHTPAALATADPGVLRIAVDDAVLVSALTCERQGADPPTARPRPALLAQAPLEATDLTFADGDRRVTAGL</sequence>
<dbReference type="InterPro" id="IPR002173">
    <property type="entry name" value="Carboh/pur_kinase_PfkB_CS"/>
</dbReference>
<keyword evidence="3" id="KW-0547">Nucleotide-binding</keyword>
<reference evidence="7 8" key="1">
    <citation type="submission" date="2018-09" db="EMBL/GenBank/DDBJ databases">
        <title>Production of Trimethoprim by Streptomyces sp. 3E-1.</title>
        <authorList>
            <person name="Kang H.J."/>
            <person name="Kim S.B."/>
        </authorList>
    </citation>
    <scope>NUCLEOTIDE SEQUENCE [LARGE SCALE GENOMIC DNA]</scope>
    <source>
        <strain evidence="7 8">3E-1</strain>
    </source>
</reference>
<proteinExistence type="inferred from homology"/>
<evidence type="ECO:0000259" key="6">
    <source>
        <dbReference type="Pfam" id="PF00294"/>
    </source>
</evidence>
<accession>A0AAI8PRA7</accession>
<feature type="domain" description="Carbohydrate kinase PfkB" evidence="6">
    <location>
        <begin position="14"/>
        <end position="313"/>
    </location>
</feature>
<evidence type="ECO:0000313" key="7">
    <source>
        <dbReference type="EMBL" id="AYC42199.1"/>
    </source>
</evidence>
<dbReference type="Pfam" id="PF00294">
    <property type="entry name" value="PfkB"/>
    <property type="match status" value="1"/>
</dbReference>
<dbReference type="PANTHER" id="PTHR43085">
    <property type="entry name" value="HEXOKINASE FAMILY MEMBER"/>
    <property type="match status" value="1"/>
</dbReference>
<keyword evidence="4" id="KW-0418">Kinase</keyword>
<dbReference type="GO" id="GO:0008865">
    <property type="term" value="F:fructokinase activity"/>
    <property type="evidence" value="ECO:0007669"/>
    <property type="project" value="UniProtKB-EC"/>
</dbReference>
<dbReference type="EMBL" id="CP032427">
    <property type="protein sequence ID" value="AYC42199.1"/>
    <property type="molecule type" value="Genomic_DNA"/>
</dbReference>
<evidence type="ECO:0000313" key="8">
    <source>
        <dbReference type="Proteomes" id="UP000265765"/>
    </source>
</evidence>
<dbReference type="InterPro" id="IPR029056">
    <property type="entry name" value="Ribokinase-like"/>
</dbReference>
<dbReference type="EC" id="2.7.1.4" evidence="7"/>
<keyword evidence="2 7" id="KW-0808">Transferase</keyword>
<dbReference type="RefSeq" id="WP_062024399.1">
    <property type="nucleotide sequence ID" value="NZ_CP032427.1"/>
</dbReference>
<dbReference type="InterPro" id="IPR050306">
    <property type="entry name" value="PfkB_Carbo_kinase"/>
</dbReference>
<dbReference type="Gene3D" id="3.40.1190.20">
    <property type="match status" value="1"/>
</dbReference>
<dbReference type="Proteomes" id="UP000265765">
    <property type="component" value="Chromosome"/>
</dbReference>
<organism evidence="7 8">
    <name type="scientific">Streptomyces griseorubiginosus</name>
    <dbReference type="NCBI Taxonomy" id="67304"/>
    <lineage>
        <taxon>Bacteria</taxon>
        <taxon>Bacillati</taxon>
        <taxon>Actinomycetota</taxon>
        <taxon>Actinomycetes</taxon>
        <taxon>Kitasatosporales</taxon>
        <taxon>Streptomycetaceae</taxon>
        <taxon>Streptomyces</taxon>
    </lineage>
</organism>
<dbReference type="GO" id="GO:0005524">
    <property type="term" value="F:ATP binding"/>
    <property type="evidence" value="ECO:0007669"/>
    <property type="project" value="UniProtKB-KW"/>
</dbReference>
<dbReference type="PANTHER" id="PTHR43085:SF1">
    <property type="entry name" value="PSEUDOURIDINE KINASE-RELATED"/>
    <property type="match status" value="1"/>
</dbReference>
<dbReference type="SUPFAM" id="SSF53613">
    <property type="entry name" value="Ribokinase-like"/>
    <property type="match status" value="1"/>
</dbReference>
<evidence type="ECO:0000256" key="4">
    <source>
        <dbReference type="ARBA" id="ARBA00022777"/>
    </source>
</evidence>
<protein>
    <submittedName>
        <fullName evidence="7">Fructokinase</fullName>
        <ecNumber evidence="7">2.7.1.4</ecNumber>
    </submittedName>
</protein>
<gene>
    <name evidence="7" type="primary">scrK_3</name>
    <name evidence="7" type="ORF">DWG14_06491</name>
</gene>
<dbReference type="KEGG" id="sge:DWG14_06491"/>
<evidence type="ECO:0000256" key="2">
    <source>
        <dbReference type="ARBA" id="ARBA00022679"/>
    </source>
</evidence>
<name>A0AAI8PRA7_9ACTN</name>
<evidence type="ECO:0000256" key="5">
    <source>
        <dbReference type="ARBA" id="ARBA00022840"/>
    </source>
</evidence>
<keyword evidence="5" id="KW-0067">ATP-binding</keyword>